<dbReference type="AlphaFoldDB" id="A0A1L9AWN0"/>
<gene>
    <name evidence="5" type="ORF">BON30_43510</name>
</gene>
<dbReference type="PANTHER" id="PTHR11908:SF132">
    <property type="entry name" value="ALDEHYDE OXIDASE 1-RELATED"/>
    <property type="match status" value="1"/>
</dbReference>
<evidence type="ECO:0000256" key="3">
    <source>
        <dbReference type="SAM" id="MobiDB-lite"/>
    </source>
</evidence>
<keyword evidence="6" id="KW-1185">Reference proteome</keyword>
<dbReference type="InterPro" id="IPR037165">
    <property type="entry name" value="AldOxase/xan_DH_Mopterin-bd_sf"/>
</dbReference>
<dbReference type="InterPro" id="IPR008274">
    <property type="entry name" value="AldOxase/xan_DH_MoCoBD1"/>
</dbReference>
<evidence type="ECO:0000256" key="2">
    <source>
        <dbReference type="ARBA" id="ARBA00023002"/>
    </source>
</evidence>
<dbReference type="GO" id="GO:0016491">
    <property type="term" value="F:oxidoreductase activity"/>
    <property type="evidence" value="ECO:0007669"/>
    <property type="project" value="UniProtKB-KW"/>
</dbReference>
<evidence type="ECO:0000259" key="4">
    <source>
        <dbReference type="SMART" id="SM01008"/>
    </source>
</evidence>
<dbReference type="GO" id="GO:0005506">
    <property type="term" value="F:iron ion binding"/>
    <property type="evidence" value="ECO:0007669"/>
    <property type="project" value="InterPro"/>
</dbReference>
<comment type="caution">
    <text evidence="5">The sequence shown here is derived from an EMBL/GenBank/DDBJ whole genome shotgun (WGS) entry which is preliminary data.</text>
</comment>
<evidence type="ECO:0000313" key="6">
    <source>
        <dbReference type="Proteomes" id="UP000182229"/>
    </source>
</evidence>
<dbReference type="SMART" id="SM01008">
    <property type="entry name" value="Ald_Xan_dh_C"/>
    <property type="match status" value="1"/>
</dbReference>
<dbReference type="Pfam" id="PF01315">
    <property type="entry name" value="Ald_Xan_dh_C"/>
    <property type="match status" value="1"/>
</dbReference>
<reference evidence="6" key="1">
    <citation type="submission" date="2016-11" db="EMBL/GenBank/DDBJ databases">
        <authorList>
            <person name="Shukria A."/>
            <person name="Stevens D.C."/>
        </authorList>
    </citation>
    <scope>NUCLEOTIDE SEQUENCE [LARGE SCALE GENOMIC DNA]</scope>
    <source>
        <strain evidence="6">Cbfe23</strain>
    </source>
</reference>
<dbReference type="InterPro" id="IPR046867">
    <property type="entry name" value="AldOxase/xan_DH_MoCoBD2"/>
</dbReference>
<dbReference type="Pfam" id="PF20256">
    <property type="entry name" value="MoCoBD_2"/>
    <property type="match status" value="1"/>
</dbReference>
<dbReference type="RefSeq" id="WP_071904506.1">
    <property type="nucleotide sequence ID" value="NZ_MPIN01000019.1"/>
</dbReference>
<name>A0A1L9AWN0_9BACT</name>
<dbReference type="Gene3D" id="3.30.365.10">
    <property type="entry name" value="Aldehyde oxidase/xanthine dehydrogenase, molybdopterin binding domain"/>
    <property type="match status" value="4"/>
</dbReference>
<protein>
    <submittedName>
        <fullName evidence="5">Acylaldehyde oxidase</fullName>
    </submittedName>
</protein>
<keyword evidence="2" id="KW-0560">Oxidoreductase</keyword>
<feature type="domain" description="Aldehyde oxidase/xanthine dehydrogenase a/b hammerhead" evidence="4">
    <location>
        <begin position="20"/>
        <end position="131"/>
    </location>
</feature>
<dbReference type="PANTHER" id="PTHR11908">
    <property type="entry name" value="XANTHINE DEHYDROGENASE"/>
    <property type="match status" value="1"/>
</dbReference>
<reference evidence="5 6" key="2">
    <citation type="submission" date="2016-12" db="EMBL/GenBank/DDBJ databases">
        <title>Draft Genome Sequence of Cystobacter ferrugineus Strain Cbfe23.</title>
        <authorList>
            <person name="Akbar S."/>
            <person name="Dowd S.E."/>
            <person name="Stevens D.C."/>
        </authorList>
    </citation>
    <scope>NUCLEOTIDE SEQUENCE [LARGE SCALE GENOMIC DNA]</scope>
    <source>
        <strain evidence="5 6">Cbfe23</strain>
    </source>
</reference>
<evidence type="ECO:0000313" key="5">
    <source>
        <dbReference type="EMBL" id="OJH34396.1"/>
    </source>
</evidence>
<dbReference type="InterPro" id="IPR036856">
    <property type="entry name" value="Ald_Oxase/Xan_DH_a/b_sf"/>
</dbReference>
<dbReference type="Proteomes" id="UP000182229">
    <property type="component" value="Unassembled WGS sequence"/>
</dbReference>
<dbReference type="SUPFAM" id="SSF56003">
    <property type="entry name" value="Molybdenum cofactor-binding domain"/>
    <property type="match status" value="1"/>
</dbReference>
<organism evidence="5 6">
    <name type="scientific">Cystobacter ferrugineus</name>
    <dbReference type="NCBI Taxonomy" id="83449"/>
    <lineage>
        <taxon>Bacteria</taxon>
        <taxon>Pseudomonadati</taxon>
        <taxon>Myxococcota</taxon>
        <taxon>Myxococcia</taxon>
        <taxon>Myxococcales</taxon>
        <taxon>Cystobacterineae</taxon>
        <taxon>Archangiaceae</taxon>
        <taxon>Cystobacter</taxon>
    </lineage>
</organism>
<feature type="compositionally biased region" description="Basic and acidic residues" evidence="3">
    <location>
        <begin position="579"/>
        <end position="592"/>
    </location>
</feature>
<accession>A0A1L9AWN0</accession>
<dbReference type="InterPro" id="IPR000674">
    <property type="entry name" value="Ald_Oxase/Xan_DH_a/b"/>
</dbReference>
<feature type="region of interest" description="Disordered" evidence="3">
    <location>
        <begin position="572"/>
        <end position="592"/>
    </location>
</feature>
<dbReference type="OrthoDB" id="9775084at2"/>
<dbReference type="STRING" id="83449.BON30_43510"/>
<dbReference type="InterPro" id="IPR016208">
    <property type="entry name" value="Ald_Oxase/xanthine_DH-like"/>
</dbReference>
<dbReference type="Gene3D" id="3.90.1170.50">
    <property type="entry name" value="Aldehyde oxidase/xanthine dehydrogenase, a/b hammerhead"/>
    <property type="match status" value="1"/>
</dbReference>
<keyword evidence="1" id="KW-0500">Molybdenum</keyword>
<proteinExistence type="predicted"/>
<dbReference type="SUPFAM" id="SSF54665">
    <property type="entry name" value="CO dehydrogenase molybdoprotein N-domain-like"/>
    <property type="match status" value="1"/>
</dbReference>
<dbReference type="EMBL" id="MPIN01000019">
    <property type="protein sequence ID" value="OJH34396.1"/>
    <property type="molecule type" value="Genomic_DNA"/>
</dbReference>
<evidence type="ECO:0000256" key="1">
    <source>
        <dbReference type="ARBA" id="ARBA00022505"/>
    </source>
</evidence>
<dbReference type="Pfam" id="PF02738">
    <property type="entry name" value="MoCoBD_1"/>
    <property type="match status" value="1"/>
</dbReference>
<sequence length="738" mass="79241">MNGKLIGNPVDRVDGRLKVTGKATYTAENHPEGMVYAAIVQSTVPRGSVLRMQTDEAEKAPGVLKVLTPRNMPKPAGLAQYSAIPMLPKLPVMQDSEVFYNGQPIGLVVADTFERAVHAASLVRTTYVDKPAILDLEKARANAQPAPGIFGGPPPGHTRGDVEAGLKTGPVRVEATYVTPAETHHPMEPHATVAVWNDPEHLTLYDTTQGVHFSRQFLALLLAMPQENIRVLSPFLGGGFGCKGLPWGHVVMSVLAAKEVGRPVKVVLTRQQMSMMVGYRPTTVQKVELAASPKGQLTALRHTGFSELSEQDSFAETFTAVSNMLYACPNVTTSQQVVRLSTSTPTFMRAPGEAPGTFALESALDELAHQLKMDPLELRRINHADKDPEHGRPWSSKSLLECYRVGAERFGWKKRPLAPRSLREGDKLIGWGMATATFPAMRGQAAALARVLPDGTAVVQCGGADLGTGAYTVFTQVAADALGMSHQKVRMEMGDSLLPLGPLAGGSMSTATASPAIQGAAASVREQLVKLAVADKASPLHGLAEKDVLTEDGRLFSRKDKSRGETYAQLLTRQQLPHVEGKGESAPKEEEKKYSGHAFGAHFVEVRVDEALGTARVSRIVSTMAAGRILNAKTARSQISGGIIFGLGMALTEETLRDPRNGRVMTADLADYHVPVQADVPNIDVQFIEEEDKFVNPLGIKGIGEIATTGIAAAVANAVFHATGKRIRELPITLDKLM</sequence>